<dbReference type="InParanoid" id="A0A0C3INW7"/>
<organism evidence="1 2">
    <name type="scientific">Pisolithus tinctorius Marx 270</name>
    <dbReference type="NCBI Taxonomy" id="870435"/>
    <lineage>
        <taxon>Eukaryota</taxon>
        <taxon>Fungi</taxon>
        <taxon>Dikarya</taxon>
        <taxon>Basidiomycota</taxon>
        <taxon>Agaricomycotina</taxon>
        <taxon>Agaricomycetes</taxon>
        <taxon>Agaricomycetidae</taxon>
        <taxon>Boletales</taxon>
        <taxon>Sclerodermatineae</taxon>
        <taxon>Pisolithaceae</taxon>
        <taxon>Pisolithus</taxon>
    </lineage>
</organism>
<gene>
    <name evidence="1" type="ORF">M404DRAFT_845945</name>
</gene>
<accession>A0A0C3INW7</accession>
<keyword evidence="2" id="KW-1185">Reference proteome</keyword>
<evidence type="ECO:0000313" key="2">
    <source>
        <dbReference type="Proteomes" id="UP000054217"/>
    </source>
</evidence>
<dbReference type="HOGENOM" id="CLU_2264837_0_0_1"/>
<evidence type="ECO:0000313" key="1">
    <source>
        <dbReference type="EMBL" id="KIN98667.1"/>
    </source>
</evidence>
<protein>
    <submittedName>
        <fullName evidence="1">Uncharacterized protein</fullName>
    </submittedName>
</protein>
<reference evidence="2" key="2">
    <citation type="submission" date="2015-01" db="EMBL/GenBank/DDBJ databases">
        <title>Evolutionary Origins and Diversification of the Mycorrhizal Mutualists.</title>
        <authorList>
            <consortium name="DOE Joint Genome Institute"/>
            <consortium name="Mycorrhizal Genomics Consortium"/>
            <person name="Kohler A."/>
            <person name="Kuo A."/>
            <person name="Nagy L.G."/>
            <person name="Floudas D."/>
            <person name="Copeland A."/>
            <person name="Barry K.W."/>
            <person name="Cichocki N."/>
            <person name="Veneault-Fourrey C."/>
            <person name="LaButti K."/>
            <person name="Lindquist E.A."/>
            <person name="Lipzen A."/>
            <person name="Lundell T."/>
            <person name="Morin E."/>
            <person name="Murat C."/>
            <person name="Riley R."/>
            <person name="Ohm R."/>
            <person name="Sun H."/>
            <person name="Tunlid A."/>
            <person name="Henrissat B."/>
            <person name="Grigoriev I.V."/>
            <person name="Hibbett D.S."/>
            <person name="Martin F."/>
        </authorList>
    </citation>
    <scope>NUCLEOTIDE SEQUENCE [LARGE SCALE GENOMIC DNA]</scope>
    <source>
        <strain evidence="2">Marx 270</strain>
    </source>
</reference>
<dbReference type="AlphaFoldDB" id="A0A0C3INW7"/>
<dbReference type="EMBL" id="KN832013">
    <property type="protein sequence ID" value="KIN98667.1"/>
    <property type="molecule type" value="Genomic_DNA"/>
</dbReference>
<sequence length="103" mass="11676">MVCKAEGYLEVPRVGSYNRHHTLFARRRFVVPLAPLSGQRCQFNRTPVVRVSCYIVAIHLGWAVCTTTQSSLVRRNQIAARCPGHTVKDHVFPVHLVALLLRK</sequence>
<dbReference type="Proteomes" id="UP000054217">
    <property type="component" value="Unassembled WGS sequence"/>
</dbReference>
<reference evidence="1 2" key="1">
    <citation type="submission" date="2014-04" db="EMBL/GenBank/DDBJ databases">
        <authorList>
            <consortium name="DOE Joint Genome Institute"/>
            <person name="Kuo A."/>
            <person name="Kohler A."/>
            <person name="Costa M.D."/>
            <person name="Nagy L.G."/>
            <person name="Floudas D."/>
            <person name="Copeland A."/>
            <person name="Barry K.W."/>
            <person name="Cichocki N."/>
            <person name="Veneault-Fourrey C."/>
            <person name="LaButti K."/>
            <person name="Lindquist E.A."/>
            <person name="Lipzen A."/>
            <person name="Lundell T."/>
            <person name="Morin E."/>
            <person name="Murat C."/>
            <person name="Sun H."/>
            <person name="Tunlid A."/>
            <person name="Henrissat B."/>
            <person name="Grigoriev I.V."/>
            <person name="Hibbett D.S."/>
            <person name="Martin F."/>
            <person name="Nordberg H.P."/>
            <person name="Cantor M.N."/>
            <person name="Hua S.X."/>
        </authorList>
    </citation>
    <scope>NUCLEOTIDE SEQUENCE [LARGE SCALE GENOMIC DNA]</scope>
    <source>
        <strain evidence="1 2">Marx 270</strain>
    </source>
</reference>
<proteinExistence type="predicted"/>
<name>A0A0C3INW7_PISTI</name>